<evidence type="ECO:0000313" key="3">
    <source>
        <dbReference type="Proteomes" id="UP000236845"/>
    </source>
</evidence>
<dbReference type="GO" id="GO:0009052">
    <property type="term" value="P:pentose-phosphate shunt, non-oxidative branch"/>
    <property type="evidence" value="ECO:0007669"/>
    <property type="project" value="TreeGrafter"/>
</dbReference>
<dbReference type="PIRSF" id="PIRSF005384">
    <property type="entry name" value="RpiB_LacA_B"/>
    <property type="match status" value="1"/>
</dbReference>
<dbReference type="Proteomes" id="UP000236845">
    <property type="component" value="Unassembled WGS sequence"/>
</dbReference>
<dbReference type="Pfam" id="PF02502">
    <property type="entry name" value="LacAB_rpiB"/>
    <property type="match status" value="1"/>
</dbReference>
<dbReference type="Gene3D" id="3.40.1400.10">
    <property type="entry name" value="Sugar-phosphate isomerase, RpiB/LacA/LacB"/>
    <property type="match status" value="1"/>
</dbReference>
<dbReference type="InterPro" id="IPR036569">
    <property type="entry name" value="RpiB_LacA_LacB_sf"/>
</dbReference>
<protein>
    <submittedName>
        <fullName evidence="2">Ribose-5-phosphate isomerase</fullName>
    </submittedName>
</protein>
<proteinExistence type="inferred from homology"/>
<dbReference type="GO" id="GO:0004751">
    <property type="term" value="F:ribose-5-phosphate isomerase activity"/>
    <property type="evidence" value="ECO:0007669"/>
    <property type="project" value="TreeGrafter"/>
</dbReference>
<dbReference type="NCBIfam" id="NF004051">
    <property type="entry name" value="PRK05571.1"/>
    <property type="match status" value="1"/>
</dbReference>
<accession>A0A2H0YQK3</accession>
<name>A0A2H0YQK3_9BACT</name>
<organism evidence="2 3">
    <name type="scientific">Candidatus Kerfeldbacteria bacterium CG08_land_8_20_14_0_20_43_14</name>
    <dbReference type="NCBI Taxonomy" id="2014246"/>
    <lineage>
        <taxon>Bacteria</taxon>
        <taxon>Candidatus Kerfeldiibacteriota</taxon>
    </lineage>
</organism>
<keyword evidence="2" id="KW-0413">Isomerase</keyword>
<evidence type="ECO:0000313" key="2">
    <source>
        <dbReference type="EMBL" id="PIS40777.1"/>
    </source>
</evidence>
<reference evidence="3" key="1">
    <citation type="submission" date="2017-09" db="EMBL/GenBank/DDBJ databases">
        <title>Depth-based differentiation of microbial function through sediment-hosted aquifers and enrichment of novel symbionts in the deep terrestrial subsurface.</title>
        <authorList>
            <person name="Probst A.J."/>
            <person name="Ladd B."/>
            <person name="Jarett J.K."/>
            <person name="Geller-Mcgrath D.E."/>
            <person name="Sieber C.M.K."/>
            <person name="Emerson J.B."/>
            <person name="Anantharaman K."/>
            <person name="Thomas B.C."/>
            <person name="Malmstrom R."/>
            <person name="Stieglmeier M."/>
            <person name="Klingl A."/>
            <person name="Woyke T."/>
            <person name="Ryan C.M."/>
            <person name="Banfield J.F."/>
        </authorList>
    </citation>
    <scope>NUCLEOTIDE SEQUENCE [LARGE SCALE GENOMIC DNA]</scope>
</reference>
<comment type="similarity">
    <text evidence="1">Belongs to the LacAB/RpiB family.</text>
</comment>
<dbReference type="PANTHER" id="PTHR30345">
    <property type="entry name" value="RIBOSE-5-PHOSPHATE ISOMERASE B"/>
    <property type="match status" value="1"/>
</dbReference>
<dbReference type="SUPFAM" id="SSF89623">
    <property type="entry name" value="Ribose/Galactose isomerase RpiB/AlsB"/>
    <property type="match status" value="1"/>
</dbReference>
<comment type="caution">
    <text evidence="2">The sequence shown here is derived from an EMBL/GenBank/DDBJ whole genome shotgun (WGS) entry which is preliminary data.</text>
</comment>
<dbReference type="EMBL" id="PEXW01000031">
    <property type="protein sequence ID" value="PIS40777.1"/>
    <property type="molecule type" value="Genomic_DNA"/>
</dbReference>
<dbReference type="GO" id="GO:0019316">
    <property type="term" value="P:D-allose catabolic process"/>
    <property type="evidence" value="ECO:0007669"/>
    <property type="project" value="TreeGrafter"/>
</dbReference>
<evidence type="ECO:0000256" key="1">
    <source>
        <dbReference type="ARBA" id="ARBA00008754"/>
    </source>
</evidence>
<dbReference type="NCBIfam" id="TIGR00689">
    <property type="entry name" value="rpiB_lacA_lacB"/>
    <property type="match status" value="1"/>
</dbReference>
<dbReference type="InterPro" id="IPR003500">
    <property type="entry name" value="RpiB_LacA_LacB"/>
</dbReference>
<gene>
    <name evidence="2" type="ORF">COT26_01485</name>
</gene>
<sequence>MLVVGSDHAGFALKERIKPGLKKMGFDIEDLGPKKFDKNDDYPVFAAAVAKQVRRREGGRGILICRSGNGMAIAANKFSGIRAALAWNEKSASLASLEGNSNILVLPALFVNSARALKIIKIWLSTSFRRIPRYRRRLGQIARIENYN</sequence>
<dbReference type="PANTHER" id="PTHR30345:SF0">
    <property type="entry name" value="DNA DAMAGE-REPAIR_TOLERATION PROTEIN DRT102"/>
    <property type="match status" value="1"/>
</dbReference>
<dbReference type="AlphaFoldDB" id="A0A2H0YQK3"/>